<evidence type="ECO:0000313" key="5">
    <source>
        <dbReference type="EMBL" id="KAF2841072.1"/>
    </source>
</evidence>
<sequence>MRWSPSCVPLALALLHRVTCYNFQYERAQLSEADVAGNPDLAFGDARAPVNNAEECKAFPGDSKWPSKSRWEALDDSMGGALLPGVPPQAVCYPGEYFSSAKCNQVRVNSRNGNFFTDDPTLTMAQWATGNSCPVPTRTVPEDGVCSLNGYPAYVVNATSVKQIQLAVNFARNANVRLNIKNTGHDFLGRSTGGGSLSVWTHHLKDFEYLPNFSTGQYRGGAVKLGVGYMAYELYRLMETYNFTIPGPGGATVGLTGGFLQGGGHSAMSSLYGLMSDHVLSLEVVTADGRFVHVSPTENMDLFWALRGGGGSTFGIVTSVVLKAFPVIEITDYPLEFSTTTVSETVFWKGIDVFFSHVNRMCDAGGVGYDYIRTSGRNSFSFTLTASLPGMNAERSIEFMAPLHADLEEVGIKISIPRPSSFTNYGSFGRSRYGTAGGGGGSRFGSRLFPRENFANPNSTLFKNTIAAIRSFVEDGGYMFHSVNFGATNKIAGWPGTDSALNPAFRTAVAHATGFDTASYTGPPAEWAANHKRLDQFIQKWRDVTPTSGAYMNEADTEEPNFQQSFYGKNYARLLQIKKATDPWGVFYAITGVGSEEWEVRGSPGAPTQDGRLCKV</sequence>
<dbReference type="InterPro" id="IPR012951">
    <property type="entry name" value="BBE"/>
</dbReference>
<dbReference type="EMBL" id="MU006092">
    <property type="protein sequence ID" value="KAF2841072.1"/>
    <property type="molecule type" value="Genomic_DNA"/>
</dbReference>
<dbReference type="GO" id="GO:0016491">
    <property type="term" value="F:oxidoreductase activity"/>
    <property type="evidence" value="ECO:0007669"/>
    <property type="project" value="UniProtKB-KW"/>
</dbReference>
<dbReference type="InterPro" id="IPR050432">
    <property type="entry name" value="FAD-linked_Oxidoreductases_BP"/>
</dbReference>
<dbReference type="PANTHER" id="PTHR13878">
    <property type="entry name" value="GULONOLACTONE OXIDASE"/>
    <property type="match status" value="1"/>
</dbReference>
<keyword evidence="3" id="KW-0732">Signal</keyword>
<dbReference type="Pfam" id="PF08031">
    <property type="entry name" value="BBE"/>
    <property type="match status" value="1"/>
</dbReference>
<protein>
    <submittedName>
        <fullName evidence="5">FAD/FMN-containing isoamyl alcohol oxidase-like protein MreA</fullName>
    </submittedName>
</protein>
<dbReference type="InterPro" id="IPR006094">
    <property type="entry name" value="Oxid_FAD_bind_N"/>
</dbReference>
<feature type="chain" id="PRO_5040167960" evidence="3">
    <location>
        <begin position="21"/>
        <end position="616"/>
    </location>
</feature>
<accession>A0A9P4SFY4</accession>
<evidence type="ECO:0000256" key="3">
    <source>
        <dbReference type="SAM" id="SignalP"/>
    </source>
</evidence>
<dbReference type="OrthoDB" id="415825at2759"/>
<feature type="signal peptide" evidence="3">
    <location>
        <begin position="1"/>
        <end position="20"/>
    </location>
</feature>
<keyword evidence="6" id="KW-1185">Reference proteome</keyword>
<name>A0A9P4SFY4_9PEZI</name>
<comment type="similarity">
    <text evidence="1">Belongs to the oxygen-dependent FAD-linked oxidoreductase family.</text>
</comment>
<evidence type="ECO:0000259" key="4">
    <source>
        <dbReference type="PROSITE" id="PS51387"/>
    </source>
</evidence>
<dbReference type="InterPro" id="IPR016169">
    <property type="entry name" value="FAD-bd_PCMH_sub2"/>
</dbReference>
<dbReference type="PROSITE" id="PS51387">
    <property type="entry name" value="FAD_PCMH"/>
    <property type="match status" value="1"/>
</dbReference>
<evidence type="ECO:0000313" key="6">
    <source>
        <dbReference type="Proteomes" id="UP000799429"/>
    </source>
</evidence>
<dbReference type="PANTHER" id="PTHR13878:SF91">
    <property type="entry name" value="FAD BINDING DOMAIN PROTEIN (AFU_ORTHOLOGUE AFUA_6G12070)-RELATED"/>
    <property type="match status" value="1"/>
</dbReference>
<dbReference type="InterPro" id="IPR036318">
    <property type="entry name" value="FAD-bd_PCMH-like_sf"/>
</dbReference>
<reference evidence="5" key="1">
    <citation type="journal article" date="2020" name="Stud. Mycol.">
        <title>101 Dothideomycetes genomes: a test case for predicting lifestyles and emergence of pathogens.</title>
        <authorList>
            <person name="Haridas S."/>
            <person name="Albert R."/>
            <person name="Binder M."/>
            <person name="Bloem J."/>
            <person name="Labutti K."/>
            <person name="Salamov A."/>
            <person name="Andreopoulos B."/>
            <person name="Baker S."/>
            <person name="Barry K."/>
            <person name="Bills G."/>
            <person name="Bluhm B."/>
            <person name="Cannon C."/>
            <person name="Castanera R."/>
            <person name="Culley D."/>
            <person name="Daum C."/>
            <person name="Ezra D."/>
            <person name="Gonzalez J."/>
            <person name="Henrissat B."/>
            <person name="Kuo A."/>
            <person name="Liang C."/>
            <person name="Lipzen A."/>
            <person name="Lutzoni F."/>
            <person name="Magnuson J."/>
            <person name="Mondo S."/>
            <person name="Nolan M."/>
            <person name="Ohm R."/>
            <person name="Pangilinan J."/>
            <person name="Park H.-J."/>
            <person name="Ramirez L."/>
            <person name="Alfaro M."/>
            <person name="Sun H."/>
            <person name="Tritt A."/>
            <person name="Yoshinaga Y."/>
            <person name="Zwiers L.-H."/>
            <person name="Turgeon B."/>
            <person name="Goodwin S."/>
            <person name="Spatafora J."/>
            <person name="Crous P."/>
            <person name="Grigoriev I."/>
        </authorList>
    </citation>
    <scope>NUCLEOTIDE SEQUENCE</scope>
    <source>
        <strain evidence="5">CBS 101060</strain>
    </source>
</reference>
<evidence type="ECO:0000256" key="1">
    <source>
        <dbReference type="ARBA" id="ARBA00005466"/>
    </source>
</evidence>
<dbReference type="AlphaFoldDB" id="A0A9P4SFY4"/>
<dbReference type="Proteomes" id="UP000799429">
    <property type="component" value="Unassembled WGS sequence"/>
</dbReference>
<dbReference type="InterPro" id="IPR016166">
    <property type="entry name" value="FAD-bd_PCMH"/>
</dbReference>
<dbReference type="GO" id="GO:0071949">
    <property type="term" value="F:FAD binding"/>
    <property type="evidence" value="ECO:0007669"/>
    <property type="project" value="InterPro"/>
</dbReference>
<evidence type="ECO:0000256" key="2">
    <source>
        <dbReference type="ARBA" id="ARBA00023002"/>
    </source>
</evidence>
<keyword evidence="2" id="KW-0560">Oxidoreductase</keyword>
<proteinExistence type="inferred from homology"/>
<organism evidence="5 6">
    <name type="scientific">Patellaria atrata CBS 101060</name>
    <dbReference type="NCBI Taxonomy" id="1346257"/>
    <lineage>
        <taxon>Eukaryota</taxon>
        <taxon>Fungi</taxon>
        <taxon>Dikarya</taxon>
        <taxon>Ascomycota</taxon>
        <taxon>Pezizomycotina</taxon>
        <taxon>Dothideomycetes</taxon>
        <taxon>Dothideomycetes incertae sedis</taxon>
        <taxon>Patellariales</taxon>
        <taxon>Patellariaceae</taxon>
        <taxon>Patellaria</taxon>
    </lineage>
</organism>
<dbReference type="Pfam" id="PF01565">
    <property type="entry name" value="FAD_binding_4"/>
    <property type="match status" value="1"/>
</dbReference>
<feature type="domain" description="FAD-binding PCMH-type" evidence="4">
    <location>
        <begin position="148"/>
        <end position="327"/>
    </location>
</feature>
<dbReference type="SUPFAM" id="SSF56176">
    <property type="entry name" value="FAD-binding/transporter-associated domain-like"/>
    <property type="match status" value="1"/>
</dbReference>
<dbReference type="Gene3D" id="3.30.465.10">
    <property type="match status" value="2"/>
</dbReference>
<gene>
    <name evidence="5" type="ORF">M501DRAFT_930544</name>
</gene>
<comment type="caution">
    <text evidence="5">The sequence shown here is derived from an EMBL/GenBank/DDBJ whole genome shotgun (WGS) entry which is preliminary data.</text>
</comment>